<feature type="domain" description="AB hydrolase-1" evidence="1">
    <location>
        <begin position="35"/>
        <end position="285"/>
    </location>
</feature>
<dbReference type="Proteomes" id="UP000176944">
    <property type="component" value="Chromosome"/>
</dbReference>
<accession>A0A1D9G168</accession>
<reference evidence="3" key="1">
    <citation type="submission" date="2016-10" db="EMBL/GenBank/DDBJ databases">
        <title>Comparative genomics uncovers the prolific and rare metabolic potential of the cyanobacterial genus Moorea.</title>
        <authorList>
            <person name="Leao T."/>
            <person name="Castelao G."/>
            <person name="Korobeynikov A."/>
            <person name="Monroe E.A."/>
            <person name="Podell S."/>
            <person name="Glukhov E."/>
            <person name="Allen E."/>
            <person name="Gerwick W.H."/>
            <person name="Gerwick L."/>
        </authorList>
    </citation>
    <scope>NUCLEOTIDE SEQUENCE [LARGE SCALE GENOMIC DNA]</scope>
    <source>
        <strain evidence="3">JHB</strain>
    </source>
</reference>
<dbReference type="PANTHER" id="PTHR46438:SF2">
    <property type="entry name" value="ALPHA_BETA-HYDROLASES SUPERFAMILY PROTEIN"/>
    <property type="match status" value="1"/>
</dbReference>
<sequence length="309" mass="34133">MSTQELISYHTTENHVWNWQGNQIQYTVMGTGKPLLLVHGFGASIGHWRKNIPVLAAGGYRVFAIDLLGFGGSDKPALSYTVELWQQQIKDFWDTYINEPTVFIGNSIGALLSLMVVTNYPEIAAGGVLINCAGGLNHRPEELNLPLRLVMGAFTRLVNSPTFGPFLFNRIRQKNRIRSTLRQVYCDSDAITEELVKLIYQPACDPGAQKVFASVLTAPPGPGPSELLPKLQSPLLILWGEEDPWTPISGATIFQKQSDQGKDVKFIGIPKAGHCPHDENPESVNSLILDWLSSGWLNRKGSNQGQARK</sequence>
<dbReference type="PANTHER" id="PTHR46438">
    <property type="entry name" value="ALPHA/BETA-HYDROLASES SUPERFAMILY PROTEIN"/>
    <property type="match status" value="1"/>
</dbReference>
<evidence type="ECO:0000259" key="1">
    <source>
        <dbReference type="Pfam" id="PF12697"/>
    </source>
</evidence>
<dbReference type="SUPFAM" id="SSF53474">
    <property type="entry name" value="alpha/beta-Hydrolases"/>
    <property type="match status" value="1"/>
</dbReference>
<dbReference type="PRINTS" id="PR00412">
    <property type="entry name" value="EPOXHYDRLASE"/>
</dbReference>
<evidence type="ECO:0000313" key="3">
    <source>
        <dbReference type="Proteomes" id="UP000176944"/>
    </source>
</evidence>
<name>A0A1D9G168_MOOP1</name>
<dbReference type="InterPro" id="IPR000073">
    <property type="entry name" value="AB_hydrolase_1"/>
</dbReference>
<protein>
    <submittedName>
        <fullName evidence="2">Alpha/beta fold hydrolase</fullName>
    </submittedName>
</protein>
<dbReference type="Gene3D" id="3.40.50.1820">
    <property type="entry name" value="alpha/beta hydrolase"/>
    <property type="match status" value="1"/>
</dbReference>
<dbReference type="Pfam" id="PF12697">
    <property type="entry name" value="Abhydrolase_6"/>
    <property type="match status" value="1"/>
</dbReference>
<proteinExistence type="predicted"/>
<dbReference type="InterPro" id="IPR029058">
    <property type="entry name" value="AB_hydrolase_fold"/>
</dbReference>
<dbReference type="GO" id="GO:0016787">
    <property type="term" value="F:hydrolase activity"/>
    <property type="evidence" value="ECO:0007669"/>
    <property type="project" value="UniProtKB-KW"/>
</dbReference>
<keyword evidence="2" id="KW-0378">Hydrolase</keyword>
<dbReference type="PRINTS" id="PR00111">
    <property type="entry name" value="ABHYDROLASE"/>
</dbReference>
<dbReference type="InterPro" id="IPR000639">
    <property type="entry name" value="Epox_hydrolase-like"/>
</dbReference>
<organism evidence="2 3">
    <name type="scientific">Moorena producens (strain JHB)</name>
    <dbReference type="NCBI Taxonomy" id="1454205"/>
    <lineage>
        <taxon>Bacteria</taxon>
        <taxon>Bacillati</taxon>
        <taxon>Cyanobacteriota</taxon>
        <taxon>Cyanophyceae</taxon>
        <taxon>Coleofasciculales</taxon>
        <taxon>Coleofasciculaceae</taxon>
        <taxon>Moorena</taxon>
    </lineage>
</organism>
<gene>
    <name evidence="2" type="ORF">BJP36_17105</name>
</gene>
<evidence type="ECO:0000313" key="2">
    <source>
        <dbReference type="EMBL" id="AOY81369.1"/>
    </source>
</evidence>
<dbReference type="AlphaFoldDB" id="A0A1D9G168"/>
<dbReference type="EMBL" id="CP017708">
    <property type="protein sequence ID" value="AOY81369.1"/>
    <property type="molecule type" value="Genomic_DNA"/>
</dbReference>